<dbReference type="OrthoDB" id="541375at2759"/>
<dbReference type="VEuPathDB" id="FungiDB:jhhlp_007949"/>
<comment type="domain">
    <text evidence="7">Subfamily III proteins have a conserved RTxK motif about 40-50 residues from the C-terminus; the threonine may be replaced by serine or cysteine.</text>
</comment>
<accession>A0A2N3MZX2</accession>
<comment type="caution">
    <text evidence="10">The sequence shown here is derived from an EMBL/GenBank/DDBJ whole genome shotgun (WGS) entry which is preliminary data.</text>
</comment>
<evidence type="ECO:0000256" key="6">
    <source>
        <dbReference type="ARBA" id="ARBA00048809"/>
    </source>
</evidence>
<evidence type="ECO:0000313" key="9">
    <source>
        <dbReference type="EMBL" id="PKS05687.1"/>
    </source>
</evidence>
<organism evidence="10 12">
    <name type="scientific">Lomentospora prolificans</name>
    <dbReference type="NCBI Taxonomy" id="41688"/>
    <lineage>
        <taxon>Eukaryota</taxon>
        <taxon>Fungi</taxon>
        <taxon>Dikarya</taxon>
        <taxon>Ascomycota</taxon>
        <taxon>Pezizomycotina</taxon>
        <taxon>Sordariomycetes</taxon>
        <taxon>Hypocreomycetidae</taxon>
        <taxon>Microascales</taxon>
        <taxon>Microascaceae</taxon>
        <taxon>Lomentospora</taxon>
    </lineage>
</organism>
<dbReference type="STRING" id="41688.A0A2N3MZX2"/>
<evidence type="ECO:0000256" key="1">
    <source>
        <dbReference type="ARBA" id="ARBA00001326"/>
    </source>
</evidence>
<dbReference type="SUPFAM" id="SSF111321">
    <property type="entry name" value="AF1104-like"/>
    <property type="match status" value="1"/>
</dbReference>
<dbReference type="EMBL" id="NLAX01000008">
    <property type="protein sequence ID" value="PKS11024.1"/>
    <property type="molecule type" value="Genomic_DNA"/>
</dbReference>
<dbReference type="EC" id="3.1.3.-" evidence="7"/>
<dbReference type="EMBL" id="NLAX01001141">
    <property type="protein sequence ID" value="PKS05705.1"/>
    <property type="molecule type" value="Genomic_DNA"/>
</dbReference>
<dbReference type="GO" id="GO:0005634">
    <property type="term" value="C:nucleus"/>
    <property type="evidence" value="ECO:0007669"/>
    <property type="project" value="TreeGrafter"/>
</dbReference>
<evidence type="ECO:0000256" key="4">
    <source>
        <dbReference type="ARBA" id="ARBA00022801"/>
    </source>
</evidence>
<feature type="domain" description="Damage-control phosphatase ARMT1-like metal-binding" evidence="8">
    <location>
        <begin position="13"/>
        <end position="165"/>
    </location>
</feature>
<reference evidence="10 12" key="1">
    <citation type="journal article" date="2017" name="G3 (Bethesda)">
        <title>First Draft Genome Sequence of the Pathogenic Fungus Lomentospora prolificans (Formerly Scedosporium prolificans).</title>
        <authorList>
            <person name="Luo R."/>
            <person name="Zimin A."/>
            <person name="Workman R."/>
            <person name="Fan Y."/>
            <person name="Pertea G."/>
            <person name="Grossman N."/>
            <person name="Wear M.P."/>
            <person name="Jia B."/>
            <person name="Miller H."/>
            <person name="Casadevall A."/>
            <person name="Timp W."/>
            <person name="Zhang S.X."/>
            <person name="Salzberg S.L."/>
        </authorList>
    </citation>
    <scope>NUCLEOTIDE SEQUENCE [LARGE SCALE GENOMIC DNA]</scope>
    <source>
        <strain evidence="10 12">JHH-5317</strain>
    </source>
</reference>
<dbReference type="Pfam" id="PF01937">
    <property type="entry name" value="ARMT1-like_dom"/>
    <property type="match status" value="1"/>
</dbReference>
<dbReference type="Proteomes" id="UP000233524">
    <property type="component" value="Unassembled WGS sequence"/>
</dbReference>
<dbReference type="InterPro" id="IPR036075">
    <property type="entry name" value="ARMT-1-like_metal-bd_sf"/>
</dbReference>
<dbReference type="GO" id="GO:0046872">
    <property type="term" value="F:metal ion binding"/>
    <property type="evidence" value="ECO:0007669"/>
    <property type="project" value="UniProtKB-UniRule"/>
</dbReference>
<dbReference type="InterPro" id="IPR002791">
    <property type="entry name" value="ARMT1-like_metal-bd"/>
</dbReference>
<keyword evidence="4 7" id="KW-0378">Hydrolase</keyword>
<dbReference type="PANTHER" id="PTHR12260">
    <property type="entry name" value="DAMAGE-CONTROL PHOSPHATASE ARMT1"/>
    <property type="match status" value="1"/>
</dbReference>
<evidence type="ECO:0000259" key="8">
    <source>
        <dbReference type="Pfam" id="PF01937"/>
    </source>
</evidence>
<comment type="cofactor">
    <cofactor evidence="7">
        <name>Mn(2+)</name>
        <dbReference type="ChEBI" id="CHEBI:29035"/>
    </cofactor>
    <cofactor evidence="7">
        <name>Ni(2+)</name>
        <dbReference type="ChEBI" id="CHEBI:49786"/>
    </cofactor>
</comment>
<dbReference type="InterPro" id="IPR039763">
    <property type="entry name" value="ARMT1"/>
</dbReference>
<keyword evidence="12" id="KW-1185">Reference proteome</keyword>
<keyword evidence="3 7" id="KW-0479">Metal-binding</keyword>
<dbReference type="PANTHER" id="PTHR12260:SF6">
    <property type="entry name" value="DAMAGE-CONTROL PHOSPHATASE ARMT1"/>
    <property type="match status" value="1"/>
</dbReference>
<name>A0A2N3MZX2_9PEZI</name>
<dbReference type="VEuPathDB" id="FungiDB:jhhlp_002783"/>
<evidence type="ECO:0000256" key="3">
    <source>
        <dbReference type="ARBA" id="ARBA00022723"/>
    </source>
</evidence>
<comment type="similarity">
    <text evidence="2 7">Belongs to the damage-control phosphatase family. Sugar phosphate phosphatase III subfamily.</text>
</comment>
<protein>
    <recommendedName>
        <fullName evidence="7">Sugar phosphate phosphatase</fullName>
        <ecNumber evidence="7">3.1.3.-</ecNumber>
    </recommendedName>
</protein>
<evidence type="ECO:0000256" key="7">
    <source>
        <dbReference type="RuleBase" id="RU367030"/>
    </source>
</evidence>
<dbReference type="VEuPathDB" id="FungiDB:jhhlp_007954"/>
<evidence type="ECO:0000313" key="10">
    <source>
        <dbReference type="EMBL" id="PKS05705.1"/>
    </source>
</evidence>
<dbReference type="InParanoid" id="A0A2N3MZX2"/>
<evidence type="ECO:0000256" key="5">
    <source>
        <dbReference type="ARBA" id="ARBA00023211"/>
    </source>
</evidence>
<comment type="catalytic activity">
    <reaction evidence="6 7">
        <text>beta-D-fructose 6-phosphate = dihydroxyacetone + D-glyceraldehyde 3-phosphate</text>
        <dbReference type="Rhea" id="RHEA:28002"/>
        <dbReference type="ChEBI" id="CHEBI:16016"/>
        <dbReference type="ChEBI" id="CHEBI:57634"/>
        <dbReference type="ChEBI" id="CHEBI:59776"/>
    </reaction>
</comment>
<dbReference type="EMBL" id="NLAX01001142">
    <property type="protein sequence ID" value="PKS05687.1"/>
    <property type="molecule type" value="Genomic_DNA"/>
</dbReference>
<evidence type="ECO:0000313" key="11">
    <source>
        <dbReference type="EMBL" id="PKS11024.1"/>
    </source>
</evidence>
<dbReference type="AlphaFoldDB" id="A0A2N3MZX2"/>
<proteinExistence type="inferred from homology"/>
<dbReference type="GO" id="GO:0016791">
    <property type="term" value="F:phosphatase activity"/>
    <property type="evidence" value="ECO:0007669"/>
    <property type="project" value="TreeGrafter"/>
</dbReference>
<dbReference type="GO" id="GO:0006974">
    <property type="term" value="P:DNA damage response"/>
    <property type="evidence" value="ECO:0007669"/>
    <property type="project" value="TreeGrafter"/>
</dbReference>
<comment type="catalytic activity">
    <reaction evidence="1 7">
        <text>beta-D-fructose 1-phosphate + H2O = D-fructose + phosphate</text>
        <dbReference type="Rhea" id="RHEA:35603"/>
        <dbReference type="ChEBI" id="CHEBI:15377"/>
        <dbReference type="ChEBI" id="CHEBI:37721"/>
        <dbReference type="ChEBI" id="CHEBI:43474"/>
        <dbReference type="ChEBI" id="CHEBI:138881"/>
    </reaction>
</comment>
<gene>
    <name evidence="11" type="ORF">jhhlp_002783</name>
    <name evidence="10" type="ORF">jhhlp_007949</name>
    <name evidence="9" type="ORF">jhhlp_007954</name>
</gene>
<comment type="function">
    <text evidence="7">Metal-dependent phosphatase that shows phosphatase activity against several substrates, including fructose-1-phosphate and fructose-6-phosphate. Its preference for fructose-1-phosphate, a strong glycating agent that causes DNA damage rather than a canonical yeast metabolite, suggests a damage-control function in hexose phosphate metabolism.</text>
</comment>
<evidence type="ECO:0000256" key="2">
    <source>
        <dbReference type="ARBA" id="ARBA00009519"/>
    </source>
</evidence>
<dbReference type="Gene3D" id="1.20.930.60">
    <property type="match status" value="1"/>
</dbReference>
<sequence>MMTSLPTQSFPSFGTISWHNCPWLYAECYLYRKVQSIFDSASSWRGYDVFTRQKLGALIASEAAVEELSARYLELSSSDTFETPPRPFFTSLSANQIQALQGTKAIQEGQARIVSNDMAASWKHLSAKAGKRVDIVLDNSGFELFTDLLYSLYLLDTKLASKVHLQIF</sequence>
<evidence type="ECO:0000313" key="12">
    <source>
        <dbReference type="Proteomes" id="UP000233524"/>
    </source>
</evidence>
<keyword evidence="5 7" id="KW-0464">Manganese</keyword>